<dbReference type="GO" id="GO:0016973">
    <property type="term" value="P:poly(A)+ mRNA export from nucleus"/>
    <property type="evidence" value="ECO:0007669"/>
    <property type="project" value="TreeGrafter"/>
</dbReference>
<dbReference type="PANTHER" id="PTHR33416">
    <property type="entry name" value="NUCLEAR PORE COMPLEX PROTEIN NUP1"/>
    <property type="match status" value="1"/>
</dbReference>
<dbReference type="GO" id="GO:0005635">
    <property type="term" value="C:nuclear envelope"/>
    <property type="evidence" value="ECO:0007669"/>
    <property type="project" value="TreeGrafter"/>
</dbReference>
<accession>A0A9D4XTI0</accession>
<dbReference type="AlphaFoldDB" id="A0A9D4XTI0"/>
<feature type="region of interest" description="Disordered" evidence="1">
    <location>
        <begin position="137"/>
        <end position="168"/>
    </location>
</feature>
<dbReference type="Proteomes" id="UP001058974">
    <property type="component" value="Chromosome 3"/>
</dbReference>
<proteinExistence type="predicted"/>
<protein>
    <submittedName>
        <fullName evidence="2">Uncharacterized protein</fullName>
    </submittedName>
</protein>
<dbReference type="Gramene" id="Psat03G0211800-T1">
    <property type="protein sequence ID" value="KAI5426557.1"/>
    <property type="gene ID" value="KIW84_032118"/>
</dbReference>
<feature type="compositionally biased region" description="Basic and acidic residues" evidence="1">
    <location>
        <begin position="410"/>
        <end position="433"/>
    </location>
</feature>
<reference evidence="2 3" key="1">
    <citation type="journal article" date="2022" name="Nat. Genet.">
        <title>Improved pea reference genome and pan-genome highlight genomic features and evolutionary characteristics.</title>
        <authorList>
            <person name="Yang T."/>
            <person name="Liu R."/>
            <person name="Luo Y."/>
            <person name="Hu S."/>
            <person name="Wang D."/>
            <person name="Wang C."/>
            <person name="Pandey M.K."/>
            <person name="Ge S."/>
            <person name="Xu Q."/>
            <person name="Li N."/>
            <person name="Li G."/>
            <person name="Huang Y."/>
            <person name="Saxena R.K."/>
            <person name="Ji Y."/>
            <person name="Li M."/>
            <person name="Yan X."/>
            <person name="He Y."/>
            <person name="Liu Y."/>
            <person name="Wang X."/>
            <person name="Xiang C."/>
            <person name="Varshney R.K."/>
            <person name="Ding H."/>
            <person name="Gao S."/>
            <person name="Zong X."/>
        </authorList>
    </citation>
    <scope>NUCLEOTIDE SEQUENCE [LARGE SCALE GENOMIC DNA]</scope>
    <source>
        <strain evidence="2 3">cv. Zhongwan 6</strain>
    </source>
</reference>
<dbReference type="PANTHER" id="PTHR33416:SF20">
    <property type="entry name" value="NUCLEAR PORE COMPLEX PROTEIN NUP1"/>
    <property type="match status" value="1"/>
</dbReference>
<gene>
    <name evidence="2" type="ORF">KIW84_032118</name>
</gene>
<organism evidence="2 3">
    <name type="scientific">Pisum sativum</name>
    <name type="common">Garden pea</name>
    <name type="synonym">Lathyrus oleraceus</name>
    <dbReference type="NCBI Taxonomy" id="3888"/>
    <lineage>
        <taxon>Eukaryota</taxon>
        <taxon>Viridiplantae</taxon>
        <taxon>Streptophyta</taxon>
        <taxon>Embryophyta</taxon>
        <taxon>Tracheophyta</taxon>
        <taxon>Spermatophyta</taxon>
        <taxon>Magnoliopsida</taxon>
        <taxon>eudicotyledons</taxon>
        <taxon>Gunneridae</taxon>
        <taxon>Pentapetalae</taxon>
        <taxon>rosids</taxon>
        <taxon>fabids</taxon>
        <taxon>Fabales</taxon>
        <taxon>Fabaceae</taxon>
        <taxon>Papilionoideae</taxon>
        <taxon>50 kb inversion clade</taxon>
        <taxon>NPAAA clade</taxon>
        <taxon>Hologalegina</taxon>
        <taxon>IRL clade</taxon>
        <taxon>Fabeae</taxon>
        <taxon>Lathyrus</taxon>
    </lineage>
</organism>
<comment type="caution">
    <text evidence="2">The sequence shown here is derived from an EMBL/GenBank/DDBJ whole genome shotgun (WGS) entry which is preliminary data.</text>
</comment>
<evidence type="ECO:0000256" key="1">
    <source>
        <dbReference type="SAM" id="MobiDB-lite"/>
    </source>
</evidence>
<keyword evidence="3" id="KW-1185">Reference proteome</keyword>
<dbReference type="EMBL" id="JAMSHJ010000003">
    <property type="protein sequence ID" value="KAI5426557.1"/>
    <property type="molecule type" value="Genomic_DNA"/>
</dbReference>
<evidence type="ECO:0000313" key="3">
    <source>
        <dbReference type="Proteomes" id="UP001058974"/>
    </source>
</evidence>
<evidence type="ECO:0000313" key="2">
    <source>
        <dbReference type="EMBL" id="KAI5426557.1"/>
    </source>
</evidence>
<sequence>MGSQVELSIRKIKYFVSIEDSMLLSFYRFWYRKLMSVRLVNHLKLSEEWFKVCKKMLVGLRTPLAIAETSIPEIVKALFESLSWAIEGSAQRSLQLGVAKKIKNGARKIVFDKAEEARISTFSAFKSLGYDVPQLAPPIPTPARNSIRKEVGSSSGSDTADTSHSFDDKNHFDNSKIVALEKEKDLNKSSDNDARASVEEKLRQRDAIYINKMISLVYLMDAMLMVQERKIIKENLVIITSKRTKGDELVIIHLGDGLWKEKRELSLQRLYMLSLKDSLQEEARQVANESPGNQQGAVGESNVQINYSNSDQGGLIELEKLLKQKTFTRSEIDHLTTLMQSRTVDAPIRGGRRLKVCNEITSAETTDTNTGIPSQCCEISNEDQNHIAPVSKPASGGEKQIDTSSSCNDQSHRSMQEDMKLDLKLEEGTKGTG</sequence>
<name>A0A9D4XTI0_PEA</name>
<feature type="compositionally biased region" description="Low complexity" evidence="1">
    <location>
        <begin position="152"/>
        <end position="163"/>
    </location>
</feature>
<feature type="region of interest" description="Disordered" evidence="1">
    <location>
        <begin position="387"/>
        <end position="433"/>
    </location>
</feature>
<dbReference type="GO" id="GO:0071763">
    <property type="term" value="P:nuclear membrane organization"/>
    <property type="evidence" value="ECO:0007669"/>
    <property type="project" value="TreeGrafter"/>
</dbReference>